<evidence type="ECO:0000256" key="1">
    <source>
        <dbReference type="SAM" id="Phobius"/>
    </source>
</evidence>
<keyword evidence="1" id="KW-0812">Transmembrane</keyword>
<gene>
    <name evidence="2" type="ORF">AFERRI_10932</name>
</gene>
<dbReference type="Proteomes" id="UP000193925">
    <property type="component" value="Chromosome AFERRI"/>
</dbReference>
<evidence type="ECO:0008006" key="4">
    <source>
        <dbReference type="Google" id="ProtNLM"/>
    </source>
</evidence>
<feature type="transmembrane region" description="Helical" evidence="1">
    <location>
        <begin position="6"/>
        <end position="26"/>
    </location>
</feature>
<accession>A0ABY1MM88</accession>
<evidence type="ECO:0000313" key="2">
    <source>
        <dbReference type="EMBL" id="SMH64898.1"/>
    </source>
</evidence>
<name>A0ABY1MM88_9PROT</name>
<proteinExistence type="predicted"/>
<protein>
    <recommendedName>
        <fullName evidence="4">LPXTG cell wall anchor domain-containing protein</fullName>
    </recommendedName>
</protein>
<evidence type="ECO:0000313" key="3">
    <source>
        <dbReference type="Proteomes" id="UP000193925"/>
    </source>
</evidence>
<sequence>MNQIDWALLILALGSGLATGLIIFFGERQQRKMQRHSSHPRHGQ</sequence>
<reference evidence="2 3" key="1">
    <citation type="submission" date="2017-03" db="EMBL/GenBank/DDBJ databases">
        <authorList>
            <person name="Regsiter A."/>
            <person name="William W."/>
        </authorList>
    </citation>
    <scope>NUCLEOTIDE SEQUENCE [LARGE SCALE GENOMIC DNA]</scope>
    <source>
        <strain evidence="2">PRJEB5721</strain>
    </source>
</reference>
<dbReference type="EMBL" id="LT841305">
    <property type="protein sequence ID" value="SMH64898.1"/>
    <property type="molecule type" value="Genomic_DNA"/>
</dbReference>
<keyword evidence="1" id="KW-0472">Membrane</keyword>
<organism evidence="2 3">
    <name type="scientific">Acidithiobacillus ferrivorans</name>
    <dbReference type="NCBI Taxonomy" id="160808"/>
    <lineage>
        <taxon>Bacteria</taxon>
        <taxon>Pseudomonadati</taxon>
        <taxon>Pseudomonadota</taxon>
        <taxon>Acidithiobacillia</taxon>
        <taxon>Acidithiobacillales</taxon>
        <taxon>Acidithiobacillaceae</taxon>
        <taxon>Acidithiobacillus</taxon>
    </lineage>
</organism>
<keyword evidence="3" id="KW-1185">Reference proteome</keyword>
<keyword evidence="1" id="KW-1133">Transmembrane helix</keyword>